<name>A0ABN0Y728_9ACTN</name>
<dbReference type="InterPro" id="IPR013328">
    <property type="entry name" value="6PGD_dom2"/>
</dbReference>
<dbReference type="InterPro" id="IPR006115">
    <property type="entry name" value="6PGDH_NADP-bd"/>
</dbReference>
<dbReference type="InterPro" id="IPR051265">
    <property type="entry name" value="HIBADH-related_NP60_sf"/>
</dbReference>
<dbReference type="InterPro" id="IPR015815">
    <property type="entry name" value="HIBADH-related"/>
</dbReference>
<evidence type="ECO:0000256" key="1">
    <source>
        <dbReference type="ARBA" id="ARBA00009080"/>
    </source>
</evidence>
<comment type="similarity">
    <text evidence="1">Belongs to the HIBADH-related family.</text>
</comment>
<dbReference type="PIRSF" id="PIRSF000103">
    <property type="entry name" value="HIBADH"/>
    <property type="match status" value="1"/>
</dbReference>
<evidence type="ECO:0000259" key="4">
    <source>
        <dbReference type="Pfam" id="PF21761"/>
    </source>
</evidence>
<keyword evidence="6" id="KW-1185">Reference proteome</keyword>
<keyword evidence="2" id="KW-0560">Oxidoreductase</keyword>
<organism evidence="5 6">
    <name type="scientific">Streptomyces luteireticuli</name>
    <dbReference type="NCBI Taxonomy" id="173858"/>
    <lineage>
        <taxon>Bacteria</taxon>
        <taxon>Bacillati</taxon>
        <taxon>Actinomycetota</taxon>
        <taxon>Actinomycetes</taxon>
        <taxon>Kitasatosporales</taxon>
        <taxon>Streptomycetaceae</taxon>
        <taxon>Streptomyces</taxon>
    </lineage>
</organism>
<evidence type="ECO:0000313" key="5">
    <source>
        <dbReference type="EMBL" id="GAA0385525.1"/>
    </source>
</evidence>
<evidence type="ECO:0000259" key="3">
    <source>
        <dbReference type="Pfam" id="PF03446"/>
    </source>
</evidence>
<sequence length="290" mass="29933">MDSEVSVLGLGAMGSALAGAFLAAGHRTTVWNRTPEKAEPLTARGATGARTAVEALAASPLTVICVSTYDAVLEVLEPSADALGGRTVVNLTSGPPGDGRQTAVWAGRQGAGYLDGVVMSTPGGIGNPDVLLLYGGPSAVFAAHRPVLGALGDPVHVGEDPGLPSIHDTALLGLMWSTLTGWLHSTAIVGADVGGGVTATAFTDVALRWMKTVGAFMNDCARQVDSGRTPGGDFPLDLHLTTMDILVHASELRGIDPEFPELFRGLVRKAMADGHGGESYARLIGYLRKR</sequence>
<dbReference type="SUPFAM" id="SSF51735">
    <property type="entry name" value="NAD(P)-binding Rossmann-fold domains"/>
    <property type="match status" value="1"/>
</dbReference>
<dbReference type="Proteomes" id="UP001500879">
    <property type="component" value="Unassembled WGS sequence"/>
</dbReference>
<dbReference type="Gene3D" id="3.40.50.720">
    <property type="entry name" value="NAD(P)-binding Rossmann-like Domain"/>
    <property type="match status" value="1"/>
</dbReference>
<dbReference type="PANTHER" id="PTHR43580">
    <property type="entry name" value="OXIDOREDUCTASE GLYR1-RELATED"/>
    <property type="match status" value="1"/>
</dbReference>
<evidence type="ECO:0000313" key="6">
    <source>
        <dbReference type="Proteomes" id="UP001500879"/>
    </source>
</evidence>
<feature type="domain" description="6-phosphogluconate dehydrogenase NADP-binding" evidence="3">
    <location>
        <begin position="5"/>
        <end position="156"/>
    </location>
</feature>
<dbReference type="Pfam" id="PF03446">
    <property type="entry name" value="NAD_binding_2"/>
    <property type="match status" value="1"/>
</dbReference>
<feature type="domain" description="NADPH-dependent reductive aminase-like C-terminal" evidence="4">
    <location>
        <begin position="160"/>
        <end position="289"/>
    </location>
</feature>
<reference evidence="5 6" key="1">
    <citation type="journal article" date="2019" name="Int. J. Syst. Evol. Microbiol.">
        <title>The Global Catalogue of Microorganisms (GCM) 10K type strain sequencing project: providing services to taxonomists for standard genome sequencing and annotation.</title>
        <authorList>
            <consortium name="The Broad Institute Genomics Platform"/>
            <consortium name="The Broad Institute Genome Sequencing Center for Infectious Disease"/>
            <person name="Wu L."/>
            <person name="Ma J."/>
        </authorList>
    </citation>
    <scope>NUCLEOTIDE SEQUENCE [LARGE SCALE GENOMIC DNA]</scope>
    <source>
        <strain evidence="5 6">JCM 4788</strain>
    </source>
</reference>
<gene>
    <name evidence="5" type="ORF">GCM10010357_02920</name>
</gene>
<dbReference type="InterPro" id="IPR048666">
    <property type="entry name" value="RedAm-like_C"/>
</dbReference>
<dbReference type="PANTHER" id="PTHR43580:SF2">
    <property type="entry name" value="CYTOKINE-LIKE NUCLEAR FACTOR N-PAC"/>
    <property type="match status" value="1"/>
</dbReference>
<accession>A0ABN0Y728</accession>
<dbReference type="EMBL" id="BAAABX010000004">
    <property type="protein sequence ID" value="GAA0385525.1"/>
    <property type="molecule type" value="Genomic_DNA"/>
</dbReference>
<evidence type="ECO:0000256" key="2">
    <source>
        <dbReference type="ARBA" id="ARBA00023002"/>
    </source>
</evidence>
<comment type="caution">
    <text evidence="5">The sequence shown here is derived from an EMBL/GenBank/DDBJ whole genome shotgun (WGS) entry which is preliminary data.</text>
</comment>
<dbReference type="Gene3D" id="1.10.1040.10">
    <property type="entry name" value="N-(1-d-carboxylethyl)-l-norvaline Dehydrogenase, domain 2"/>
    <property type="match status" value="1"/>
</dbReference>
<protein>
    <submittedName>
        <fullName evidence="5">NAD(P)-binding domain-containing protein</fullName>
    </submittedName>
</protein>
<dbReference type="Pfam" id="PF21761">
    <property type="entry name" value="RedAm-like_C"/>
    <property type="match status" value="1"/>
</dbReference>
<proteinExistence type="inferred from homology"/>
<dbReference type="InterPro" id="IPR036291">
    <property type="entry name" value="NAD(P)-bd_dom_sf"/>
</dbReference>